<keyword evidence="7" id="KW-1185">Reference proteome</keyword>
<proteinExistence type="inferred from homology"/>
<organism evidence="6 7">
    <name type="scientific">Schaalia cardiffensis F0333</name>
    <dbReference type="NCBI Taxonomy" id="888050"/>
    <lineage>
        <taxon>Bacteria</taxon>
        <taxon>Bacillati</taxon>
        <taxon>Actinomycetota</taxon>
        <taxon>Actinomycetes</taxon>
        <taxon>Actinomycetales</taxon>
        <taxon>Actinomycetaceae</taxon>
        <taxon>Schaalia</taxon>
    </lineage>
</organism>
<feature type="active site" description="Proton donor/acceptor" evidence="4">
    <location>
        <position position="135"/>
    </location>
</feature>
<dbReference type="PANTHER" id="PTHR42849:SF1">
    <property type="entry name" value="N-ACETYLNEURAMINATE LYASE"/>
    <property type="match status" value="1"/>
</dbReference>
<dbReference type="InterPro" id="IPR020625">
    <property type="entry name" value="Schiff_base-form_aldolases_AS"/>
</dbReference>
<comment type="caution">
    <text evidence="6">The sequence shown here is derived from an EMBL/GenBank/DDBJ whole genome shotgun (WGS) entry which is preliminary data.</text>
</comment>
<dbReference type="PANTHER" id="PTHR42849">
    <property type="entry name" value="N-ACETYLNEURAMINATE LYASE"/>
    <property type="match status" value="1"/>
</dbReference>
<accession>N6WCP7</accession>
<dbReference type="Proteomes" id="UP000013015">
    <property type="component" value="Unassembled WGS sequence"/>
</dbReference>
<evidence type="ECO:0000313" key="7">
    <source>
        <dbReference type="Proteomes" id="UP000013015"/>
    </source>
</evidence>
<keyword evidence="1 3" id="KW-0456">Lyase</keyword>
<dbReference type="PRINTS" id="PR00146">
    <property type="entry name" value="DHPICSNTHASE"/>
</dbReference>
<dbReference type="InterPro" id="IPR013785">
    <property type="entry name" value="Aldolase_TIM"/>
</dbReference>
<feature type="binding site" evidence="5">
    <location>
        <position position="208"/>
    </location>
    <ligand>
        <name>pyruvate</name>
        <dbReference type="ChEBI" id="CHEBI:15361"/>
    </ligand>
</feature>
<name>N6WCP7_9ACTO</name>
<feature type="active site" description="Schiff-base intermediate with substrate" evidence="4">
    <location>
        <position position="163"/>
    </location>
</feature>
<dbReference type="SMART" id="SM01130">
    <property type="entry name" value="DHDPS"/>
    <property type="match status" value="1"/>
</dbReference>
<dbReference type="SUPFAM" id="SSF51569">
    <property type="entry name" value="Aldolase"/>
    <property type="match status" value="1"/>
</dbReference>
<evidence type="ECO:0000256" key="4">
    <source>
        <dbReference type="PIRSR" id="PIRSR001365-1"/>
    </source>
</evidence>
<evidence type="ECO:0000313" key="6">
    <source>
        <dbReference type="EMBL" id="ENO18004.1"/>
    </source>
</evidence>
<dbReference type="Gene3D" id="3.20.20.70">
    <property type="entry name" value="Aldolase class I"/>
    <property type="match status" value="1"/>
</dbReference>
<sequence length="304" mass="33130">MTAPIRGVVPPLAIPHKDGKLDTVSLKRHINRMIDAGIHALFVLGSSGEVVFSTSQRRGEILEATQSIVEGRIRVIAGVIDTETDRVIEHIRQAESFGVDAVVATAPFYALQGEAEIYRHFRTLREATDLPLWAYDIPVCVHTKLSNRLLMDLGTQGVLSGVKDSSGDDVAFRWLARANEEAGHPLQLLTGHEVVVDGAYMSGADGAVPGLGNVDPHAYVRMWDAFQAGDWERVRQEQDRLADLMRIVQVSGVQGFGAGIGAFKTALKLLGVFDTNDMPTPVKPLEGENVAWVESVLRQTGMLD</sequence>
<evidence type="ECO:0000256" key="2">
    <source>
        <dbReference type="ARBA" id="ARBA00023270"/>
    </source>
</evidence>
<dbReference type="EC" id="4.3.3.7" evidence="6"/>
<dbReference type="PATRIC" id="fig|888050.3.peg.1218"/>
<dbReference type="OrthoDB" id="3175637at2"/>
<dbReference type="PIRSF" id="PIRSF001365">
    <property type="entry name" value="DHDPS"/>
    <property type="match status" value="1"/>
</dbReference>
<protein>
    <submittedName>
        <fullName evidence="6">Dihydrodipicolinate synthase</fullName>
        <ecNumber evidence="6">4.3.3.7</ecNumber>
    </submittedName>
</protein>
<dbReference type="HOGENOM" id="CLU_049343_5_1_11"/>
<dbReference type="Pfam" id="PF00701">
    <property type="entry name" value="DHDPS"/>
    <property type="match status" value="1"/>
</dbReference>
<reference evidence="6 7" key="1">
    <citation type="submission" date="2013-03" db="EMBL/GenBank/DDBJ databases">
        <title>Reference genome for the Human Microbiome Project.</title>
        <authorList>
            <person name="Aqrawi P."/>
            <person name="Ayvaz T."/>
            <person name="Bess C."/>
            <person name="Blankenburg K."/>
            <person name="Coyle M."/>
            <person name="Deng J."/>
            <person name="Forbes L."/>
            <person name="Fowler G."/>
            <person name="Francisco L."/>
            <person name="Fu Q."/>
            <person name="Gibbs R."/>
            <person name="Gross S."/>
            <person name="Gubbala S."/>
            <person name="Hale W."/>
            <person name="Hemphill L."/>
            <person name="Highlander S."/>
            <person name="Hirani K."/>
            <person name="Jackson L."/>
            <person name="Jakkamsetti A."/>
            <person name="Javaid M."/>
            <person name="Jayaseelan J.C."/>
            <person name="Jiang H."/>
            <person name="Joshi V."/>
            <person name="Korchina V."/>
            <person name="Kovar C."/>
            <person name="Lara F."/>
            <person name="Lee S."/>
            <person name="Liu Y."/>
            <person name="Mata R."/>
            <person name="Mathew T."/>
            <person name="Munidasa M."/>
            <person name="Muzny D."/>
            <person name="Nazareth L."/>
            <person name="Ngo R."/>
            <person name="Nguyen L."/>
            <person name="Nguyen N."/>
            <person name="Okwuonu G."/>
            <person name="Ongeri F."/>
            <person name="Palculict T."/>
            <person name="Patil S."/>
            <person name="Petrosino J."/>
            <person name="Pham C."/>
            <person name="Pham P."/>
            <person name="Pu L.-L."/>
            <person name="Qin X."/>
            <person name="Qu J."/>
            <person name="Reid J."/>
            <person name="Ross M."/>
            <person name="Ruth R."/>
            <person name="Saada N."/>
            <person name="San Lucas F."/>
            <person name="Santibanez J."/>
            <person name="Shang Y."/>
            <person name="Simmons D."/>
            <person name="Song X.-Z."/>
            <person name="Tang L.-Y."/>
            <person name="Thornton R."/>
            <person name="Warren J."/>
            <person name="Weissenberger G."/>
            <person name="Wilczek-Boney K."/>
            <person name="Worley K."/>
            <person name="Youmans B."/>
            <person name="Zhang J."/>
            <person name="Zhang L."/>
            <person name="Zhao Z."/>
            <person name="Zhou C."/>
            <person name="Zhu D."/>
            <person name="Zhu Y."/>
        </authorList>
    </citation>
    <scope>NUCLEOTIDE SEQUENCE [LARGE SCALE GENOMIC DNA]</scope>
    <source>
        <strain evidence="6 7">F0333</strain>
    </source>
</reference>
<evidence type="ECO:0000256" key="1">
    <source>
        <dbReference type="ARBA" id="ARBA00023239"/>
    </source>
</evidence>
<evidence type="ECO:0000256" key="5">
    <source>
        <dbReference type="PIRSR" id="PIRSR001365-2"/>
    </source>
</evidence>
<dbReference type="CDD" id="cd00408">
    <property type="entry name" value="DHDPS-like"/>
    <property type="match status" value="1"/>
</dbReference>
<dbReference type="GO" id="GO:0005829">
    <property type="term" value="C:cytosol"/>
    <property type="evidence" value="ECO:0007669"/>
    <property type="project" value="TreeGrafter"/>
</dbReference>
<dbReference type="STRING" id="888050.HMPREF9004_1276"/>
<gene>
    <name evidence="6" type="primary">dapA2</name>
    <name evidence="6" type="ORF">HMPREF9004_1276</name>
</gene>
<dbReference type="eggNOG" id="COG0329">
    <property type="taxonomic scope" value="Bacteria"/>
</dbReference>
<dbReference type="RefSeq" id="WP_005963476.1">
    <property type="nucleotide sequence ID" value="NZ_CP040505.1"/>
</dbReference>
<dbReference type="InterPro" id="IPR002220">
    <property type="entry name" value="DapA-like"/>
</dbReference>
<dbReference type="AlphaFoldDB" id="N6WCP7"/>
<dbReference type="EMBL" id="AQHZ01000021">
    <property type="protein sequence ID" value="ENO18004.1"/>
    <property type="molecule type" value="Genomic_DNA"/>
</dbReference>
<dbReference type="GO" id="GO:0019262">
    <property type="term" value="P:N-acetylneuraminate catabolic process"/>
    <property type="evidence" value="ECO:0007669"/>
    <property type="project" value="TreeGrafter"/>
</dbReference>
<dbReference type="GO" id="GO:0008840">
    <property type="term" value="F:4-hydroxy-tetrahydrodipicolinate synthase activity"/>
    <property type="evidence" value="ECO:0007669"/>
    <property type="project" value="UniProtKB-EC"/>
</dbReference>
<dbReference type="PROSITE" id="PS00666">
    <property type="entry name" value="DHDPS_2"/>
    <property type="match status" value="1"/>
</dbReference>
<evidence type="ECO:0000256" key="3">
    <source>
        <dbReference type="PIRNR" id="PIRNR001365"/>
    </source>
</evidence>
<dbReference type="GO" id="GO:0008747">
    <property type="term" value="F:N-acetylneuraminate lyase activity"/>
    <property type="evidence" value="ECO:0007669"/>
    <property type="project" value="TreeGrafter"/>
</dbReference>
<comment type="similarity">
    <text evidence="3">Belongs to the DapA family.</text>
</comment>
<keyword evidence="2" id="KW-0704">Schiff base</keyword>